<evidence type="ECO:0000256" key="1">
    <source>
        <dbReference type="SAM" id="MobiDB-lite"/>
    </source>
</evidence>
<proteinExistence type="predicted"/>
<feature type="region of interest" description="Disordered" evidence="1">
    <location>
        <begin position="27"/>
        <end position="59"/>
    </location>
</feature>
<evidence type="ECO:0000313" key="2">
    <source>
        <dbReference type="EMBL" id="TRZ25130.1"/>
    </source>
</evidence>
<gene>
    <name evidence="2" type="ORF">HGM15179_001938</name>
</gene>
<organism evidence="2 3">
    <name type="scientific">Zosterops borbonicus</name>
    <dbReference type="NCBI Taxonomy" id="364589"/>
    <lineage>
        <taxon>Eukaryota</taxon>
        <taxon>Metazoa</taxon>
        <taxon>Chordata</taxon>
        <taxon>Craniata</taxon>
        <taxon>Vertebrata</taxon>
        <taxon>Euteleostomi</taxon>
        <taxon>Archelosauria</taxon>
        <taxon>Archosauria</taxon>
        <taxon>Dinosauria</taxon>
        <taxon>Saurischia</taxon>
        <taxon>Theropoda</taxon>
        <taxon>Coelurosauria</taxon>
        <taxon>Aves</taxon>
        <taxon>Neognathae</taxon>
        <taxon>Neoaves</taxon>
        <taxon>Telluraves</taxon>
        <taxon>Australaves</taxon>
        <taxon>Passeriformes</taxon>
        <taxon>Sylvioidea</taxon>
        <taxon>Zosteropidae</taxon>
        <taxon>Zosterops</taxon>
    </lineage>
</organism>
<sequence length="171" mass="18775">MLEIKNKPLFFDKKVVTDKRICGGAPYPRSNSEIEQPGLPDTLGTKASPAEAPAKSGQEIIPPQMDCNAPWVTGSHLGTSVFLLPKVWKTGMGHYILSCVQQLIAHMKTNDEWCALGSVLVPEMFNIFFGDTDSGIKCILSKLAEDIMLCGAVAKLETRDAIQRDLDILER</sequence>
<dbReference type="Proteomes" id="UP000796761">
    <property type="component" value="Unassembled WGS sequence"/>
</dbReference>
<dbReference type="EMBL" id="SWJQ01000032">
    <property type="protein sequence ID" value="TRZ25130.1"/>
    <property type="molecule type" value="Genomic_DNA"/>
</dbReference>
<name>A0A8K1LSG3_9PASS</name>
<dbReference type="OrthoDB" id="10056483at2759"/>
<evidence type="ECO:0000313" key="3">
    <source>
        <dbReference type="Proteomes" id="UP000796761"/>
    </source>
</evidence>
<accession>A0A8K1LSG3</accession>
<comment type="caution">
    <text evidence="2">The sequence shown here is derived from an EMBL/GenBank/DDBJ whole genome shotgun (WGS) entry which is preliminary data.</text>
</comment>
<reference evidence="2" key="1">
    <citation type="submission" date="2019-04" db="EMBL/GenBank/DDBJ databases">
        <title>Genome assembly of Zosterops borbonicus 15179.</title>
        <authorList>
            <person name="Leroy T."/>
            <person name="Anselmetti Y."/>
            <person name="Tilak M.-K."/>
            <person name="Nabholz B."/>
        </authorList>
    </citation>
    <scope>NUCLEOTIDE SEQUENCE</scope>
    <source>
        <strain evidence="2">HGM_15179</strain>
        <tissue evidence="2">Muscle</tissue>
    </source>
</reference>
<keyword evidence="3" id="KW-1185">Reference proteome</keyword>
<protein>
    <submittedName>
        <fullName evidence="2">Uncharacterized protein</fullName>
    </submittedName>
</protein>
<dbReference type="AlphaFoldDB" id="A0A8K1LSG3"/>